<dbReference type="Gene3D" id="3.10.20.480">
    <property type="entry name" value="Antirestriction protein ArdA, domain 1"/>
    <property type="match status" value="1"/>
</dbReference>
<dbReference type="InterPro" id="IPR041895">
    <property type="entry name" value="ArdA_dom1"/>
</dbReference>
<sequence length="278" mass="31266">MANEESRGAPIRALIVNTDDMASMFADLERLRNSDFARKWHSFPTTKEDIQATLKEIGVDGVEHKQYYITDYETSVPALRDRLPVGADIDEINHLAMRIEVVEKAYGLETFAAVMESGRHCESLTDIINVTENMDCFYLQPSYSAEMYGEFLATMAQDEFGGVIERLEHSPDPDMRELAGYITRLESHFDSAAYGRELVQAENGVFTDSGYLTEINPGEYVDLYSGRHDVEYPVFAYPEREPTARPSVMDKLAAAKEAAEKQGSERTGHPSKSHDAEL</sequence>
<proteinExistence type="predicted"/>
<organism evidence="2 3">
    <name type="scientific">Ohessyouella blattaphilus</name>
    <dbReference type="NCBI Taxonomy" id="2949333"/>
    <lineage>
        <taxon>Bacteria</taxon>
        <taxon>Bacillati</taxon>
        <taxon>Bacillota</taxon>
        <taxon>Clostridia</taxon>
        <taxon>Lachnospirales</taxon>
        <taxon>Lachnospiraceae</taxon>
        <taxon>Ohessyouella</taxon>
    </lineage>
</organism>
<dbReference type="EMBL" id="JAMZFV010000005">
    <property type="protein sequence ID" value="MCP1109684.1"/>
    <property type="molecule type" value="Genomic_DNA"/>
</dbReference>
<keyword evidence="3" id="KW-1185">Reference proteome</keyword>
<protein>
    <submittedName>
        <fullName evidence="2">Antirestriction protein ArdA</fullName>
    </submittedName>
</protein>
<accession>A0ABT1EGR7</accession>
<evidence type="ECO:0000256" key="1">
    <source>
        <dbReference type="SAM" id="MobiDB-lite"/>
    </source>
</evidence>
<evidence type="ECO:0000313" key="3">
    <source>
        <dbReference type="Proteomes" id="UP001523565"/>
    </source>
</evidence>
<reference evidence="2 3" key="1">
    <citation type="journal article" date="2022" name="Genome Biol. Evol.">
        <title>Host diet, physiology and behaviors set the stage for Lachnospiraceae cladogenesis.</title>
        <authorList>
            <person name="Vera-Ponce De Leon A."/>
            <person name="Schneider M."/>
            <person name="Jahnes B.C."/>
            <person name="Sadowski V."/>
            <person name="Camuy-Velez L.A."/>
            <person name="Duan J."/>
            <person name="Sabree Z.L."/>
        </authorList>
    </citation>
    <scope>NUCLEOTIDE SEQUENCE [LARGE SCALE GENOMIC DNA]</scope>
    <source>
        <strain evidence="2 3">PAL227</strain>
    </source>
</reference>
<dbReference type="Proteomes" id="UP001523565">
    <property type="component" value="Unassembled WGS sequence"/>
</dbReference>
<feature type="compositionally biased region" description="Basic and acidic residues" evidence="1">
    <location>
        <begin position="253"/>
        <end position="278"/>
    </location>
</feature>
<comment type="caution">
    <text evidence="2">The sequence shown here is derived from an EMBL/GenBank/DDBJ whole genome shotgun (WGS) entry which is preliminary data.</text>
</comment>
<name>A0ABT1EGR7_9FIRM</name>
<feature type="region of interest" description="Disordered" evidence="1">
    <location>
        <begin position="243"/>
        <end position="278"/>
    </location>
</feature>
<gene>
    <name evidence="2" type="ORF">NK118_05385</name>
</gene>
<dbReference type="RefSeq" id="WP_262068564.1">
    <property type="nucleotide sequence ID" value="NZ_JAMXOC010000005.1"/>
</dbReference>
<dbReference type="InterPro" id="IPR009899">
    <property type="entry name" value="ArdA"/>
</dbReference>
<dbReference type="Pfam" id="PF07275">
    <property type="entry name" value="ArdA"/>
    <property type="match status" value="1"/>
</dbReference>
<evidence type="ECO:0000313" key="2">
    <source>
        <dbReference type="EMBL" id="MCP1109684.1"/>
    </source>
</evidence>